<gene>
    <name evidence="2" type="ORF">NEOLEDRAFT_1163692</name>
</gene>
<dbReference type="Proteomes" id="UP000076761">
    <property type="component" value="Unassembled WGS sequence"/>
</dbReference>
<evidence type="ECO:0000313" key="3">
    <source>
        <dbReference type="Proteomes" id="UP000076761"/>
    </source>
</evidence>
<keyword evidence="1" id="KW-0472">Membrane</keyword>
<sequence>MFVAANKYDKTKQRLQDRRPCLDAGAVTRITSRDTTTFIALIGGGAFLLLPFINIHTLPDTLLDDSNFEAFSDYYGFPSRPFSIYHTGDRWPRPTGLEAYCVPKEARPVCIHPIATVSRWRNLGRQIYEYFDSVGLRSTSIDPVCIAEDAENAAVRCKHILAEFQITDVEIAFRESVFTRSAGPQHLNNVSSFHPTMDVRAPFTPALGLKIASKAYPHFESTDSLYLREGDERNRLLLLTTHVLEHCGEAIEGEDTDITEHREHYKRKLVKAEKSIPTLNEFNDKTTRFWSTETLRILVHIIHAPPISVGTDDKPFTEDWALIELDDKKIGWKDVKGNVIQLGTRIALPDFVWKIYSQVKSCTFNYSPGGLLQLQGVVEEDELRHPTMLDADGEPCLIVVMNGNITGETIGRATSIESFDGAFSAPGDFGSVIADANNRIVAILIGGAGKRDFTDVTYATPYYWVEEQIKKAFPDSYLYPATAA</sequence>
<evidence type="ECO:0000313" key="2">
    <source>
        <dbReference type="EMBL" id="KZT23556.1"/>
    </source>
</evidence>
<accession>A0A165RB15</accession>
<feature type="transmembrane region" description="Helical" evidence="1">
    <location>
        <begin position="38"/>
        <end position="58"/>
    </location>
</feature>
<dbReference type="AlphaFoldDB" id="A0A165RB15"/>
<keyword evidence="3" id="KW-1185">Reference proteome</keyword>
<organism evidence="2 3">
    <name type="scientific">Neolentinus lepideus HHB14362 ss-1</name>
    <dbReference type="NCBI Taxonomy" id="1314782"/>
    <lineage>
        <taxon>Eukaryota</taxon>
        <taxon>Fungi</taxon>
        <taxon>Dikarya</taxon>
        <taxon>Basidiomycota</taxon>
        <taxon>Agaricomycotina</taxon>
        <taxon>Agaricomycetes</taxon>
        <taxon>Gloeophyllales</taxon>
        <taxon>Gloeophyllaceae</taxon>
        <taxon>Neolentinus</taxon>
    </lineage>
</organism>
<protein>
    <submittedName>
        <fullName evidence="2">Uncharacterized protein</fullName>
    </submittedName>
</protein>
<name>A0A165RB15_9AGAM</name>
<evidence type="ECO:0000256" key="1">
    <source>
        <dbReference type="SAM" id="Phobius"/>
    </source>
</evidence>
<keyword evidence="1" id="KW-1133">Transmembrane helix</keyword>
<proteinExistence type="predicted"/>
<dbReference type="EMBL" id="KV425584">
    <property type="protein sequence ID" value="KZT23556.1"/>
    <property type="molecule type" value="Genomic_DNA"/>
</dbReference>
<dbReference type="OrthoDB" id="5424209at2759"/>
<keyword evidence="1" id="KW-0812">Transmembrane</keyword>
<reference evidence="2 3" key="1">
    <citation type="journal article" date="2016" name="Mol. Biol. Evol.">
        <title>Comparative Genomics of Early-Diverging Mushroom-Forming Fungi Provides Insights into the Origins of Lignocellulose Decay Capabilities.</title>
        <authorList>
            <person name="Nagy L.G."/>
            <person name="Riley R."/>
            <person name="Tritt A."/>
            <person name="Adam C."/>
            <person name="Daum C."/>
            <person name="Floudas D."/>
            <person name="Sun H."/>
            <person name="Yadav J.S."/>
            <person name="Pangilinan J."/>
            <person name="Larsson K.H."/>
            <person name="Matsuura K."/>
            <person name="Barry K."/>
            <person name="Labutti K."/>
            <person name="Kuo R."/>
            <person name="Ohm R.A."/>
            <person name="Bhattacharya S.S."/>
            <person name="Shirouzu T."/>
            <person name="Yoshinaga Y."/>
            <person name="Martin F.M."/>
            <person name="Grigoriev I.V."/>
            <person name="Hibbett D.S."/>
        </authorList>
    </citation>
    <scope>NUCLEOTIDE SEQUENCE [LARGE SCALE GENOMIC DNA]</scope>
    <source>
        <strain evidence="2 3">HHB14362 ss-1</strain>
    </source>
</reference>
<dbReference type="InParanoid" id="A0A165RB15"/>